<accession>A0A6B9FJW1</accession>
<evidence type="ECO:0000256" key="2">
    <source>
        <dbReference type="SAM" id="SignalP"/>
    </source>
</evidence>
<keyword evidence="2" id="KW-0732">Signal</keyword>
<protein>
    <submittedName>
        <fullName evidence="3">Uncharacterized protein</fullName>
    </submittedName>
</protein>
<sequence>MVQVTALERPPRRGRRTLAGLAAPLLLLAGTGPASAHVKWFCAYDVAGQPQGLEQVLCPDFEWLTGLALVCLMAGCLARAGPSCRGGPCITPAVDRPSESASQRRVNPTKPTQPKPKTL</sequence>
<dbReference type="KEGG" id="mmes:MMSR116_05675"/>
<proteinExistence type="predicted"/>
<evidence type="ECO:0000313" key="3">
    <source>
        <dbReference type="EMBL" id="QGY01445.1"/>
    </source>
</evidence>
<gene>
    <name evidence="3" type="ORF">MMSR116_05675</name>
</gene>
<evidence type="ECO:0000256" key="1">
    <source>
        <dbReference type="SAM" id="MobiDB-lite"/>
    </source>
</evidence>
<feature type="compositionally biased region" description="Low complexity" evidence="1">
    <location>
        <begin position="108"/>
        <end position="119"/>
    </location>
</feature>
<feature type="chain" id="PRO_5025476684" evidence="2">
    <location>
        <begin position="37"/>
        <end position="119"/>
    </location>
</feature>
<reference evidence="3 4" key="1">
    <citation type="journal article" date="2012" name="Genet. Mol. Biol.">
        <title>Analysis of 16S rRNA and mxaF genes revealing insights into Methylobacterium niche-specific plant association.</title>
        <authorList>
            <person name="Dourado M.N."/>
            <person name="Andreote F.D."/>
            <person name="Dini-Andreote F."/>
            <person name="Conti R."/>
            <person name="Araujo J.M."/>
            <person name="Araujo W.L."/>
        </authorList>
    </citation>
    <scope>NUCLEOTIDE SEQUENCE [LARGE SCALE GENOMIC DNA]</scope>
    <source>
        <strain evidence="3 4">SR1.6/6</strain>
    </source>
</reference>
<dbReference type="AlphaFoldDB" id="A0A6B9FJW1"/>
<feature type="region of interest" description="Disordered" evidence="1">
    <location>
        <begin position="89"/>
        <end position="119"/>
    </location>
</feature>
<feature type="signal peptide" evidence="2">
    <location>
        <begin position="1"/>
        <end position="36"/>
    </location>
</feature>
<name>A0A6B9FJW1_9HYPH</name>
<dbReference type="EMBL" id="CP043538">
    <property type="protein sequence ID" value="QGY01445.1"/>
    <property type="molecule type" value="Genomic_DNA"/>
</dbReference>
<dbReference type="Proteomes" id="UP000012488">
    <property type="component" value="Chromosome"/>
</dbReference>
<evidence type="ECO:0000313" key="4">
    <source>
        <dbReference type="Proteomes" id="UP000012488"/>
    </source>
</evidence>
<reference evidence="3 4" key="2">
    <citation type="journal article" date="2013" name="Genome Announc.">
        <title>Draft Genome Sequence of Methylobacterium mesophilicum Strain SR1.6/6, Isolated from Citrus sinensis.</title>
        <authorList>
            <person name="Marinho Almeida D."/>
            <person name="Dini-Andreote F."/>
            <person name="Camargo Neves A.A."/>
            <person name="Juca Ramos R.T."/>
            <person name="Andreote F.D."/>
            <person name="Carneiro A.R."/>
            <person name="Oliveira de Souza Lima A."/>
            <person name="Caracciolo Gomes de Sa P.H."/>
            <person name="Ribeiro Barbosa M.S."/>
            <person name="Araujo W.L."/>
            <person name="Silva A."/>
        </authorList>
    </citation>
    <scope>NUCLEOTIDE SEQUENCE [LARGE SCALE GENOMIC DNA]</scope>
    <source>
        <strain evidence="3 4">SR1.6/6</strain>
    </source>
</reference>
<organism evidence="3 4">
    <name type="scientific">Methylobacterium mesophilicum SR1.6/6</name>
    <dbReference type="NCBI Taxonomy" id="908290"/>
    <lineage>
        <taxon>Bacteria</taxon>
        <taxon>Pseudomonadati</taxon>
        <taxon>Pseudomonadota</taxon>
        <taxon>Alphaproteobacteria</taxon>
        <taxon>Hyphomicrobiales</taxon>
        <taxon>Methylobacteriaceae</taxon>
        <taxon>Methylobacterium</taxon>
    </lineage>
</organism>